<protein>
    <recommendedName>
        <fullName evidence="2">Antitoxin</fullName>
    </recommendedName>
</protein>
<comment type="similarity">
    <text evidence="1 2">Belongs to the phD/YefM antitoxin family.</text>
</comment>
<comment type="function">
    <text evidence="2">Antitoxin component of a type II toxin-antitoxin (TA) system.</text>
</comment>
<name>A0A7W9EE33_9SPHN</name>
<dbReference type="InterPro" id="IPR036165">
    <property type="entry name" value="YefM-like_sf"/>
</dbReference>
<dbReference type="AlphaFoldDB" id="A0A7W9EE33"/>
<dbReference type="EMBL" id="JACIJC010000002">
    <property type="protein sequence ID" value="MBB5685579.1"/>
    <property type="molecule type" value="Genomic_DNA"/>
</dbReference>
<dbReference type="InterPro" id="IPR006442">
    <property type="entry name" value="Antitoxin_Phd/YefM"/>
</dbReference>
<proteinExistence type="inferred from homology"/>
<gene>
    <name evidence="3" type="ORF">FHS49_001587</name>
</gene>
<keyword evidence="4" id="KW-1185">Reference proteome</keyword>
<organism evidence="3 4">
    <name type="scientific">Sphingobium boeckii</name>
    <dbReference type="NCBI Taxonomy" id="1082345"/>
    <lineage>
        <taxon>Bacteria</taxon>
        <taxon>Pseudomonadati</taxon>
        <taxon>Pseudomonadota</taxon>
        <taxon>Alphaproteobacteria</taxon>
        <taxon>Sphingomonadales</taxon>
        <taxon>Sphingomonadaceae</taxon>
        <taxon>Sphingobium</taxon>
    </lineage>
</organism>
<evidence type="ECO:0000313" key="3">
    <source>
        <dbReference type="EMBL" id="MBB5685579.1"/>
    </source>
</evidence>
<reference evidence="3 4" key="1">
    <citation type="submission" date="2020-08" db="EMBL/GenBank/DDBJ databases">
        <title>Genomic Encyclopedia of Type Strains, Phase IV (KMG-IV): sequencing the most valuable type-strain genomes for metagenomic binning, comparative biology and taxonomic classification.</title>
        <authorList>
            <person name="Goeker M."/>
        </authorList>
    </citation>
    <scope>NUCLEOTIDE SEQUENCE [LARGE SCALE GENOMIC DNA]</scope>
    <source>
        <strain evidence="3 4">DSM 25079</strain>
    </source>
</reference>
<dbReference type="Pfam" id="PF02604">
    <property type="entry name" value="PhdYeFM_antitox"/>
    <property type="match status" value="1"/>
</dbReference>
<evidence type="ECO:0000256" key="1">
    <source>
        <dbReference type="ARBA" id="ARBA00009981"/>
    </source>
</evidence>
<sequence length="82" mass="9331">MAHYSVATTKDKLSSLIDKALAGEEVIITRHGKPTVALRMVEQQKKSTQDMVAWLEKQRSTMPNISITSLELKRLDQADYER</sequence>
<evidence type="ECO:0000256" key="2">
    <source>
        <dbReference type="RuleBase" id="RU362080"/>
    </source>
</evidence>
<comment type="caution">
    <text evidence="3">The sequence shown here is derived from an EMBL/GenBank/DDBJ whole genome shotgun (WGS) entry which is preliminary data.</text>
</comment>
<dbReference type="NCBIfam" id="TIGR01552">
    <property type="entry name" value="phd_fam"/>
    <property type="match status" value="1"/>
</dbReference>
<dbReference type="RefSeq" id="WP_184017014.1">
    <property type="nucleotide sequence ID" value="NZ_JACIJC010000002.1"/>
</dbReference>
<dbReference type="Gene3D" id="3.40.1620.10">
    <property type="entry name" value="YefM-like domain"/>
    <property type="match status" value="1"/>
</dbReference>
<dbReference type="SUPFAM" id="SSF143120">
    <property type="entry name" value="YefM-like"/>
    <property type="match status" value="1"/>
</dbReference>
<accession>A0A7W9EE33</accession>
<dbReference type="Proteomes" id="UP000549617">
    <property type="component" value="Unassembled WGS sequence"/>
</dbReference>
<evidence type="ECO:0000313" key="4">
    <source>
        <dbReference type="Proteomes" id="UP000549617"/>
    </source>
</evidence>